<evidence type="ECO:0000256" key="1">
    <source>
        <dbReference type="SAM" id="MobiDB-lite"/>
    </source>
</evidence>
<name>A0ABZ1C060_9FIRM</name>
<keyword evidence="2" id="KW-0472">Membrane</keyword>
<organism evidence="3 4">
    <name type="scientific">Carboxydichorda subterranea</name>
    <dbReference type="NCBI Taxonomy" id="3109565"/>
    <lineage>
        <taxon>Bacteria</taxon>
        <taxon>Bacillati</taxon>
        <taxon>Bacillota</taxon>
        <taxon>Limnochordia</taxon>
        <taxon>Limnochordales</taxon>
        <taxon>Geochordaceae</taxon>
        <taxon>Carboxydichorda</taxon>
    </lineage>
</organism>
<dbReference type="Proteomes" id="UP001332192">
    <property type="component" value="Chromosome"/>
</dbReference>
<dbReference type="NCBIfam" id="NF033218">
    <property type="entry name" value="anchor_AmaP"/>
    <property type="match status" value="1"/>
</dbReference>
<proteinExistence type="predicted"/>
<keyword evidence="2" id="KW-0812">Transmembrane</keyword>
<sequence length="205" mass="21483">MYPLSGSTSASSAAQGEGEPPGRLPVIDRALVLVAGLVVVAVGFVGMTVGLFGWDAGSTLSWWVAQDPNRGRVLVSAVGAALAVIGAAALRPAVRSAGRDRTIVRSTSLGEVHISVRAIQTLARRAASQVQGIREAEVQVTPSSVGDVNVRVILTVAPDEPIPELCDQVQSRIDQYLRQTAGVSCGQIRLVVRGISRDGHRSRSE</sequence>
<feature type="transmembrane region" description="Helical" evidence="2">
    <location>
        <begin position="30"/>
        <end position="54"/>
    </location>
</feature>
<keyword evidence="4" id="KW-1185">Reference proteome</keyword>
<protein>
    <submittedName>
        <fullName evidence="3">Alkaline shock response membrane anchor protein AmaP</fullName>
    </submittedName>
</protein>
<feature type="transmembrane region" description="Helical" evidence="2">
    <location>
        <begin position="74"/>
        <end position="94"/>
    </location>
</feature>
<gene>
    <name evidence="3" type="primary">amaP</name>
    <name evidence="3" type="ORF">U7230_04800</name>
</gene>
<accession>A0ABZ1C060</accession>
<dbReference type="RefSeq" id="WP_324717600.1">
    <property type="nucleotide sequence ID" value="NZ_CP141615.1"/>
</dbReference>
<evidence type="ECO:0000313" key="4">
    <source>
        <dbReference type="Proteomes" id="UP001332192"/>
    </source>
</evidence>
<keyword evidence="2" id="KW-1133">Transmembrane helix</keyword>
<feature type="compositionally biased region" description="Low complexity" evidence="1">
    <location>
        <begin position="1"/>
        <end position="14"/>
    </location>
</feature>
<feature type="region of interest" description="Disordered" evidence="1">
    <location>
        <begin position="1"/>
        <end position="20"/>
    </location>
</feature>
<evidence type="ECO:0000313" key="3">
    <source>
        <dbReference type="EMBL" id="WRP18329.1"/>
    </source>
</evidence>
<dbReference type="EMBL" id="CP141615">
    <property type="protein sequence ID" value="WRP18329.1"/>
    <property type="molecule type" value="Genomic_DNA"/>
</dbReference>
<evidence type="ECO:0000256" key="2">
    <source>
        <dbReference type="SAM" id="Phobius"/>
    </source>
</evidence>
<reference evidence="3 4" key="1">
    <citation type="journal article" date="2024" name="Front. Microbiol.">
        <title>Novel thermophilic genera Geochorda gen. nov. and Carboxydochorda gen. nov. from the deep terrestrial subsurface reveal the ecophysiological diversity in the class Limnochordia.</title>
        <authorList>
            <person name="Karnachuk O.V."/>
            <person name="Lukina A.P."/>
            <person name="Avakyan M.R."/>
            <person name="Kadnikov V.V."/>
            <person name="Begmatov S."/>
            <person name="Beletsky A.V."/>
            <person name="Vlasova K.G."/>
            <person name="Novikov A.A."/>
            <person name="Shcherbakova V.A."/>
            <person name="Mardanov A.V."/>
            <person name="Ravin N.V."/>
        </authorList>
    </citation>
    <scope>NUCLEOTIDE SEQUENCE [LARGE SCALE GENOMIC DNA]</scope>
    <source>
        <strain evidence="3 4">L945</strain>
    </source>
</reference>